<name>A0A9W4T6R4_9GLOM</name>
<organism evidence="1 2">
    <name type="scientific">Funneliformis geosporum</name>
    <dbReference type="NCBI Taxonomy" id="1117311"/>
    <lineage>
        <taxon>Eukaryota</taxon>
        <taxon>Fungi</taxon>
        <taxon>Fungi incertae sedis</taxon>
        <taxon>Mucoromycota</taxon>
        <taxon>Glomeromycotina</taxon>
        <taxon>Glomeromycetes</taxon>
        <taxon>Glomerales</taxon>
        <taxon>Glomeraceae</taxon>
        <taxon>Funneliformis</taxon>
    </lineage>
</organism>
<comment type="caution">
    <text evidence="1">The sequence shown here is derived from an EMBL/GenBank/DDBJ whole genome shotgun (WGS) entry which is preliminary data.</text>
</comment>
<dbReference type="AlphaFoldDB" id="A0A9W4T6R4"/>
<proteinExistence type="predicted"/>
<protein>
    <submittedName>
        <fullName evidence="1">15017_t:CDS:1</fullName>
    </submittedName>
</protein>
<dbReference type="EMBL" id="CAMKVN010010797">
    <property type="protein sequence ID" value="CAI2194372.1"/>
    <property type="molecule type" value="Genomic_DNA"/>
</dbReference>
<feature type="non-terminal residue" evidence="1">
    <location>
        <position position="1"/>
    </location>
</feature>
<reference evidence="1" key="1">
    <citation type="submission" date="2022-08" db="EMBL/GenBank/DDBJ databases">
        <authorList>
            <person name="Kallberg Y."/>
            <person name="Tangrot J."/>
            <person name="Rosling A."/>
        </authorList>
    </citation>
    <scope>NUCLEOTIDE SEQUENCE</scope>
    <source>
        <strain evidence="1">Wild A</strain>
    </source>
</reference>
<keyword evidence="2" id="KW-1185">Reference proteome</keyword>
<evidence type="ECO:0000313" key="1">
    <source>
        <dbReference type="EMBL" id="CAI2194372.1"/>
    </source>
</evidence>
<accession>A0A9W4T6R4</accession>
<gene>
    <name evidence="1" type="ORF">FWILDA_LOCUS16544</name>
</gene>
<dbReference type="Proteomes" id="UP001153678">
    <property type="component" value="Unassembled WGS sequence"/>
</dbReference>
<sequence length="79" mass="8834">NVDELFAMEHCNYNKESINNLSESSSSEDTITIVKGSEKSDSDYASCKASIVPEKKICKVKYMKKNSGNKKAKPKRNLT</sequence>
<evidence type="ECO:0000313" key="2">
    <source>
        <dbReference type="Proteomes" id="UP001153678"/>
    </source>
</evidence>